<name>A0ABW3MVP2_9MICO</name>
<accession>A0ABW3MVP2</accession>
<gene>
    <name evidence="2" type="ORF">ACFQ2V_07515</name>
</gene>
<comment type="caution">
    <text evidence="2">The sequence shown here is derived from an EMBL/GenBank/DDBJ whole genome shotgun (WGS) entry which is preliminary data.</text>
</comment>
<evidence type="ECO:0000313" key="3">
    <source>
        <dbReference type="Proteomes" id="UP001597046"/>
    </source>
</evidence>
<evidence type="ECO:0000259" key="1">
    <source>
        <dbReference type="Pfam" id="PF01872"/>
    </source>
</evidence>
<dbReference type="Gene3D" id="3.40.430.10">
    <property type="entry name" value="Dihydrofolate Reductase, subunit A"/>
    <property type="match status" value="1"/>
</dbReference>
<sequence>MSRTRVHNFSISLDGFATGEGLSVDAPFGHAGHRLHEWMTATRFWHGLGVVEQGEGAAGSTGADNAFAERHEHGIGAEIMGAGKFGPPGWQDDAEWRGWWGENPPFHTPTFVLTHRPRPSLPMEGGTTFHFLDASPAEALDTAREAAAGLDVRIGGGPTVVRDFLAAGLVDHLHVVQVPILLGRGVRLWDGLESLEQGYAVEAVSTPSGVTHLTFTR</sequence>
<dbReference type="PANTHER" id="PTHR38011">
    <property type="entry name" value="DIHYDROFOLATE REDUCTASE FAMILY PROTEIN (AFU_ORTHOLOGUE AFUA_8G06820)"/>
    <property type="match status" value="1"/>
</dbReference>
<evidence type="ECO:0000313" key="2">
    <source>
        <dbReference type="EMBL" id="MFD1054148.1"/>
    </source>
</evidence>
<dbReference type="RefSeq" id="WP_386052039.1">
    <property type="nucleotide sequence ID" value="NZ_JBHTKH010000003.1"/>
</dbReference>
<reference evidence="3" key="1">
    <citation type="journal article" date="2019" name="Int. J. Syst. Evol. Microbiol.">
        <title>The Global Catalogue of Microorganisms (GCM) 10K type strain sequencing project: providing services to taxonomists for standard genome sequencing and annotation.</title>
        <authorList>
            <consortium name="The Broad Institute Genomics Platform"/>
            <consortium name="The Broad Institute Genome Sequencing Center for Infectious Disease"/>
            <person name="Wu L."/>
            <person name="Ma J."/>
        </authorList>
    </citation>
    <scope>NUCLEOTIDE SEQUENCE [LARGE SCALE GENOMIC DNA]</scope>
    <source>
        <strain evidence="3">CCUG 57508</strain>
    </source>
</reference>
<dbReference type="InterPro" id="IPR024072">
    <property type="entry name" value="DHFR-like_dom_sf"/>
</dbReference>
<dbReference type="EMBL" id="JBHTKH010000003">
    <property type="protein sequence ID" value="MFD1054148.1"/>
    <property type="molecule type" value="Genomic_DNA"/>
</dbReference>
<feature type="domain" description="Bacterial bifunctional deaminase-reductase C-terminal" evidence="1">
    <location>
        <begin position="8"/>
        <end position="196"/>
    </location>
</feature>
<dbReference type="Pfam" id="PF01872">
    <property type="entry name" value="RibD_C"/>
    <property type="match status" value="1"/>
</dbReference>
<dbReference type="SUPFAM" id="SSF53597">
    <property type="entry name" value="Dihydrofolate reductase-like"/>
    <property type="match status" value="1"/>
</dbReference>
<keyword evidence="3" id="KW-1185">Reference proteome</keyword>
<dbReference type="InterPro" id="IPR050765">
    <property type="entry name" value="Riboflavin_Biosynth_HTPR"/>
</dbReference>
<dbReference type="Proteomes" id="UP001597046">
    <property type="component" value="Unassembled WGS sequence"/>
</dbReference>
<proteinExistence type="predicted"/>
<dbReference type="PANTHER" id="PTHR38011:SF12">
    <property type="entry name" value="BIFUNCTIONAL DEAMINASE-REDUCTASE DOMAIN PROTEIN"/>
    <property type="match status" value="1"/>
</dbReference>
<organism evidence="2 3">
    <name type="scientific">Terrabacter terrigena</name>
    <dbReference type="NCBI Taxonomy" id="574718"/>
    <lineage>
        <taxon>Bacteria</taxon>
        <taxon>Bacillati</taxon>
        <taxon>Actinomycetota</taxon>
        <taxon>Actinomycetes</taxon>
        <taxon>Micrococcales</taxon>
        <taxon>Intrasporangiaceae</taxon>
        <taxon>Terrabacter</taxon>
    </lineage>
</organism>
<protein>
    <submittedName>
        <fullName evidence="2">Dihydrofolate reductase family protein</fullName>
    </submittedName>
</protein>
<dbReference type="InterPro" id="IPR002734">
    <property type="entry name" value="RibDG_C"/>
</dbReference>